<dbReference type="PANTHER" id="PTHR24221">
    <property type="entry name" value="ATP-BINDING CASSETTE SUB-FAMILY B"/>
    <property type="match status" value="1"/>
</dbReference>
<keyword evidence="8" id="KW-0472">Membrane</keyword>
<reference evidence="9" key="1">
    <citation type="submission" date="2018-11" db="EMBL/GenBank/DDBJ databases">
        <authorList>
            <consortium name="Genoscope - CEA"/>
            <person name="William W."/>
        </authorList>
    </citation>
    <scope>NUCLEOTIDE SEQUENCE [LARGE SCALE GENOMIC DNA]</scope>
    <source>
        <strain evidence="9">T9AD</strain>
    </source>
</reference>
<dbReference type="PROSITE" id="PS00211">
    <property type="entry name" value="ABC_TRANSPORTER_1"/>
    <property type="match status" value="1"/>
</dbReference>
<evidence type="ECO:0000256" key="6">
    <source>
        <dbReference type="ARBA" id="ARBA00022840"/>
    </source>
</evidence>
<dbReference type="InterPro" id="IPR039421">
    <property type="entry name" value="Type_1_exporter"/>
</dbReference>
<accession>A0A653B092</accession>
<dbReference type="InterPro" id="IPR027417">
    <property type="entry name" value="P-loop_NTPase"/>
</dbReference>
<dbReference type="InterPro" id="IPR003439">
    <property type="entry name" value="ABC_transporter-like_ATP-bd"/>
</dbReference>
<keyword evidence="6" id="KW-0067">ATP-binding</keyword>
<dbReference type="GO" id="GO:0005886">
    <property type="term" value="C:plasma membrane"/>
    <property type="evidence" value="ECO:0007669"/>
    <property type="project" value="UniProtKB-SubCell"/>
</dbReference>
<dbReference type="Pfam" id="PF00664">
    <property type="entry name" value="ABC_membrane"/>
    <property type="match status" value="1"/>
</dbReference>
<dbReference type="GO" id="GO:0005524">
    <property type="term" value="F:ATP binding"/>
    <property type="evidence" value="ECO:0007669"/>
    <property type="project" value="UniProtKB-KW"/>
</dbReference>
<dbReference type="EMBL" id="LR130779">
    <property type="protein sequence ID" value="VDN62002.1"/>
    <property type="molecule type" value="Genomic_DNA"/>
</dbReference>
<dbReference type="GO" id="GO:0016887">
    <property type="term" value="F:ATP hydrolysis activity"/>
    <property type="evidence" value="ECO:0007669"/>
    <property type="project" value="InterPro"/>
</dbReference>
<dbReference type="GO" id="GO:0034040">
    <property type="term" value="F:ATPase-coupled lipid transmembrane transporter activity"/>
    <property type="evidence" value="ECO:0007669"/>
    <property type="project" value="TreeGrafter"/>
</dbReference>
<dbReference type="FunFam" id="3.40.50.300:FF:000299">
    <property type="entry name" value="ABC transporter ATP-binding protein/permease"/>
    <property type="match status" value="1"/>
</dbReference>
<dbReference type="InterPro" id="IPR036640">
    <property type="entry name" value="ABC1_TM_sf"/>
</dbReference>
<dbReference type="GO" id="GO:0140359">
    <property type="term" value="F:ABC-type transporter activity"/>
    <property type="evidence" value="ECO:0007669"/>
    <property type="project" value="InterPro"/>
</dbReference>
<keyword evidence="3" id="KW-1003">Cell membrane</keyword>
<dbReference type="SUPFAM" id="SSF90123">
    <property type="entry name" value="ABC transporter transmembrane region"/>
    <property type="match status" value="1"/>
</dbReference>
<keyword evidence="4" id="KW-0812">Transmembrane</keyword>
<dbReference type="SUPFAM" id="SSF52540">
    <property type="entry name" value="P-loop containing nucleoside triphosphate hydrolases"/>
    <property type="match status" value="1"/>
</dbReference>
<dbReference type="InterPro" id="IPR003593">
    <property type="entry name" value="AAA+_ATPase"/>
</dbReference>
<dbReference type="CDD" id="cd18582">
    <property type="entry name" value="ABC_6TM_ATM1_ABCB7"/>
    <property type="match status" value="1"/>
</dbReference>
<dbReference type="PANTHER" id="PTHR24221:SF632">
    <property type="entry name" value="ATP-DEPENDENT LIPID A-CORE FLIPPASE"/>
    <property type="match status" value="1"/>
</dbReference>
<dbReference type="InterPro" id="IPR017871">
    <property type="entry name" value="ABC_transporter-like_CS"/>
</dbReference>
<evidence type="ECO:0000256" key="7">
    <source>
        <dbReference type="ARBA" id="ARBA00022989"/>
    </source>
</evidence>
<gene>
    <name evidence="9" type="ORF">POT9AD_1011</name>
</gene>
<keyword evidence="5" id="KW-0547">Nucleotide-binding</keyword>
<dbReference type="SMART" id="SM00382">
    <property type="entry name" value="AAA"/>
    <property type="match status" value="1"/>
</dbReference>
<organism evidence="9">
    <name type="scientific">Ectopseudomonas oleovorans</name>
    <name type="common">Pseudomonas oleovorans</name>
    <dbReference type="NCBI Taxonomy" id="301"/>
    <lineage>
        <taxon>Bacteria</taxon>
        <taxon>Pseudomonadati</taxon>
        <taxon>Pseudomonadota</taxon>
        <taxon>Gammaproteobacteria</taxon>
        <taxon>Pseudomonadales</taxon>
        <taxon>Pseudomonadaceae</taxon>
        <taxon>Ectopseudomonas</taxon>
    </lineage>
</organism>
<dbReference type="PROSITE" id="PS50893">
    <property type="entry name" value="ABC_TRANSPORTER_2"/>
    <property type="match status" value="1"/>
</dbReference>
<evidence type="ECO:0000256" key="4">
    <source>
        <dbReference type="ARBA" id="ARBA00022692"/>
    </source>
</evidence>
<sequence length="600" mass="66160">MPRKARKHPFKILLLLLSELARSPKLLVIAASIVLLEKSANIFIAVSLKEIIDALNSHPADFKLVILLIGIYGALRASAPIFAEIRDLLFTKTSENIARDTSKKVFRYILGLGEEFHSTRSPGAIARDIDRGANGVSFALRYLIFSGIPTLLEIALILLVTATLLSPIYSIIAMTGVCIYFSISYKGNEWRSKYIKNVNKHNSKAGANITESILNHRTISLFNLVSWAINRVDATLEEWVEARVNDRRSLAIVTSLQAIIIAITITTLLALGAHDVNQETMSTGELIMLTVFTAQLFAPLNLLGFVYKEMRQSLADIDQMHSYFEEIQQVENKKEAIKPDFPFNRIQFLNVNFQYTKDKVLLKNLTMSISAGQHIAIVGPSGSGKSTVAKLLVRAHDPTDGVIQLNRQNIRDLDIIALRNGIGIVTQDISLFNMSLSDNIALGLPGASREQIAEAIKQAGLKDLVSSLPLGIDTPIGEQGCLLSGGERQRVGLARALIKKPWLLILDEATASLDNVSEAEVLRSLNENLSEVTTRVTIAHRLSTIVDADIIYVMEKGCIVECGKHNKLLALKGLYHSLWFSQLKPKKLSPQSPTSTDPQV</sequence>
<dbReference type="Pfam" id="PF00005">
    <property type="entry name" value="ABC_tran"/>
    <property type="match status" value="1"/>
</dbReference>
<dbReference type="PROSITE" id="PS50929">
    <property type="entry name" value="ABC_TM1F"/>
    <property type="match status" value="1"/>
</dbReference>
<comment type="subcellular location">
    <subcellularLocation>
        <location evidence="1">Cell membrane</location>
        <topology evidence="1">Multi-pass membrane protein</topology>
    </subcellularLocation>
</comment>
<dbReference type="Gene3D" id="1.20.1560.10">
    <property type="entry name" value="ABC transporter type 1, transmembrane domain"/>
    <property type="match status" value="1"/>
</dbReference>
<evidence type="ECO:0000256" key="1">
    <source>
        <dbReference type="ARBA" id="ARBA00004651"/>
    </source>
</evidence>
<keyword evidence="7" id="KW-1133">Transmembrane helix</keyword>
<dbReference type="Gene3D" id="3.40.50.300">
    <property type="entry name" value="P-loop containing nucleotide triphosphate hydrolases"/>
    <property type="match status" value="1"/>
</dbReference>
<name>A0A653B092_ECTOL</name>
<protein>
    <submittedName>
        <fullName evidence="9">ABC transporter related</fullName>
    </submittedName>
</protein>
<evidence type="ECO:0000256" key="5">
    <source>
        <dbReference type="ARBA" id="ARBA00022741"/>
    </source>
</evidence>
<dbReference type="AlphaFoldDB" id="A0A653B092"/>
<proteinExistence type="predicted"/>
<evidence type="ECO:0000256" key="8">
    <source>
        <dbReference type="ARBA" id="ARBA00023136"/>
    </source>
</evidence>
<dbReference type="InterPro" id="IPR011527">
    <property type="entry name" value="ABC1_TM_dom"/>
</dbReference>
<keyword evidence="2" id="KW-0813">Transport</keyword>
<evidence type="ECO:0000256" key="3">
    <source>
        <dbReference type="ARBA" id="ARBA00022475"/>
    </source>
</evidence>
<dbReference type="OrthoDB" id="6828292at2"/>
<evidence type="ECO:0000313" key="9">
    <source>
        <dbReference type="EMBL" id="VDN62002.1"/>
    </source>
</evidence>
<evidence type="ECO:0000256" key="2">
    <source>
        <dbReference type="ARBA" id="ARBA00022448"/>
    </source>
</evidence>